<dbReference type="GO" id="GO:0032259">
    <property type="term" value="P:methylation"/>
    <property type="evidence" value="ECO:0007669"/>
    <property type="project" value="UniProtKB-KW"/>
</dbReference>
<dbReference type="Pfam" id="PF13649">
    <property type="entry name" value="Methyltransf_25"/>
    <property type="match status" value="1"/>
</dbReference>
<dbReference type="SUPFAM" id="SSF53335">
    <property type="entry name" value="S-adenosyl-L-methionine-dependent methyltransferases"/>
    <property type="match status" value="1"/>
</dbReference>
<reference evidence="4" key="2">
    <citation type="submission" date="2024-10" db="UniProtKB">
        <authorList>
            <consortium name="EnsemblProtists"/>
        </authorList>
    </citation>
    <scope>IDENTIFICATION</scope>
</reference>
<keyword evidence="2" id="KW-0808">Transferase</keyword>
<dbReference type="CDD" id="cd02440">
    <property type="entry name" value="AdoMet_MTases"/>
    <property type="match status" value="1"/>
</dbReference>
<dbReference type="Gene3D" id="3.40.50.150">
    <property type="entry name" value="Vaccinia Virus protein VP39"/>
    <property type="match status" value="1"/>
</dbReference>
<dbReference type="KEGG" id="ehx:EMIHUDRAFT_196427"/>
<reference evidence="5" key="1">
    <citation type="journal article" date="2013" name="Nature">
        <title>Pan genome of the phytoplankton Emiliania underpins its global distribution.</title>
        <authorList>
            <person name="Read B.A."/>
            <person name="Kegel J."/>
            <person name="Klute M.J."/>
            <person name="Kuo A."/>
            <person name="Lefebvre S.C."/>
            <person name="Maumus F."/>
            <person name="Mayer C."/>
            <person name="Miller J."/>
            <person name="Monier A."/>
            <person name="Salamov A."/>
            <person name="Young J."/>
            <person name="Aguilar M."/>
            <person name="Claverie J.M."/>
            <person name="Frickenhaus S."/>
            <person name="Gonzalez K."/>
            <person name="Herman E.K."/>
            <person name="Lin Y.C."/>
            <person name="Napier J."/>
            <person name="Ogata H."/>
            <person name="Sarno A.F."/>
            <person name="Shmutz J."/>
            <person name="Schroeder D."/>
            <person name="de Vargas C."/>
            <person name="Verret F."/>
            <person name="von Dassow P."/>
            <person name="Valentin K."/>
            <person name="Van de Peer Y."/>
            <person name="Wheeler G."/>
            <person name="Dacks J.B."/>
            <person name="Delwiche C.F."/>
            <person name="Dyhrman S.T."/>
            <person name="Glockner G."/>
            <person name="John U."/>
            <person name="Richards T."/>
            <person name="Worden A.Z."/>
            <person name="Zhang X."/>
            <person name="Grigoriev I.V."/>
            <person name="Allen A.E."/>
            <person name="Bidle K."/>
            <person name="Borodovsky M."/>
            <person name="Bowler C."/>
            <person name="Brownlee C."/>
            <person name="Cock J.M."/>
            <person name="Elias M."/>
            <person name="Gladyshev V.N."/>
            <person name="Groth M."/>
            <person name="Guda C."/>
            <person name="Hadaegh A."/>
            <person name="Iglesias-Rodriguez M.D."/>
            <person name="Jenkins J."/>
            <person name="Jones B.M."/>
            <person name="Lawson T."/>
            <person name="Leese F."/>
            <person name="Lindquist E."/>
            <person name="Lobanov A."/>
            <person name="Lomsadze A."/>
            <person name="Malik S.B."/>
            <person name="Marsh M.E."/>
            <person name="Mackinder L."/>
            <person name="Mock T."/>
            <person name="Mueller-Roeber B."/>
            <person name="Pagarete A."/>
            <person name="Parker M."/>
            <person name="Probert I."/>
            <person name="Quesneville H."/>
            <person name="Raines C."/>
            <person name="Rensing S.A."/>
            <person name="Riano-Pachon D.M."/>
            <person name="Richier S."/>
            <person name="Rokitta S."/>
            <person name="Shiraiwa Y."/>
            <person name="Soanes D.M."/>
            <person name="van der Giezen M."/>
            <person name="Wahlund T.M."/>
            <person name="Williams B."/>
            <person name="Wilson W."/>
            <person name="Wolfe G."/>
            <person name="Wurch L.L."/>
        </authorList>
    </citation>
    <scope>NUCLEOTIDE SEQUENCE</scope>
</reference>
<accession>A0A0D3J434</accession>
<proteinExistence type="predicted"/>
<evidence type="ECO:0000313" key="4">
    <source>
        <dbReference type="EnsemblProtists" id="EOD18269"/>
    </source>
</evidence>
<dbReference type="Proteomes" id="UP000013827">
    <property type="component" value="Unassembled WGS sequence"/>
</dbReference>
<dbReference type="GO" id="GO:0008168">
    <property type="term" value="F:methyltransferase activity"/>
    <property type="evidence" value="ECO:0007669"/>
    <property type="project" value="UniProtKB-KW"/>
</dbReference>
<protein>
    <recommendedName>
        <fullName evidence="3">Methyltransferase domain-containing protein</fullName>
    </recommendedName>
</protein>
<name>A0A0D3J434_EMIH1</name>
<dbReference type="Gene3D" id="3.90.79.10">
    <property type="entry name" value="Nucleoside Triphosphate Pyrophosphohydrolase"/>
    <property type="match status" value="1"/>
</dbReference>
<dbReference type="EnsemblProtists" id="EOD18269">
    <property type="protein sequence ID" value="EOD18269"/>
    <property type="gene ID" value="EMIHUDRAFT_196427"/>
</dbReference>
<dbReference type="PaxDb" id="2903-EOD18269"/>
<dbReference type="InterPro" id="IPR041698">
    <property type="entry name" value="Methyltransf_25"/>
</dbReference>
<keyword evidence="1" id="KW-0489">Methyltransferase</keyword>
<sequence length="424" mass="45409">MRAPASTADAVRDACRATLEDYASVAEGYARGNLNHDVSQNIDALLRPLAGLQAPLDILDVCSASGRDLVAFTQLGHRAVGLDGVPAFCRMSREASGCEVWEQDLCALDLPAERFDGIFCNACLFHLPRAALPGALASLRHALRPHGVLFVSNAHGFGQDKEGWTDGRTATTRSYVCWLSEETWLATCEAAGLSLLDKFYRPPGRARAHQPFLATVWRKEAAPPTAAHEPRDGPRERLRLLAPVAGARSIDAVPPSALDGGRELTMVVLHDRAQRRVLLRVPNALGWRLHFGCAGSTGERGDDASEAQLCAAAKEAASAALADAGVALASPRLRLAGLMLFSFPPSSAHAPMRVRVLEATPDLAAEQPAAASPCSVDAVPYEQMWADDKIWMPHLLARADSYFEAHFVFDGPPGAASRVCQCAP</sequence>
<evidence type="ECO:0000256" key="2">
    <source>
        <dbReference type="ARBA" id="ARBA00022679"/>
    </source>
</evidence>
<evidence type="ECO:0000313" key="5">
    <source>
        <dbReference type="Proteomes" id="UP000013827"/>
    </source>
</evidence>
<organism evidence="4 5">
    <name type="scientific">Emiliania huxleyi (strain CCMP1516)</name>
    <dbReference type="NCBI Taxonomy" id="280463"/>
    <lineage>
        <taxon>Eukaryota</taxon>
        <taxon>Haptista</taxon>
        <taxon>Haptophyta</taxon>
        <taxon>Prymnesiophyceae</taxon>
        <taxon>Isochrysidales</taxon>
        <taxon>Noelaerhabdaceae</taxon>
        <taxon>Emiliania</taxon>
    </lineage>
</organism>
<dbReference type="RefSeq" id="XP_005770698.1">
    <property type="nucleotide sequence ID" value="XM_005770641.1"/>
</dbReference>
<dbReference type="PANTHER" id="PTHR43861">
    <property type="entry name" value="TRANS-ACONITATE 2-METHYLTRANSFERASE-RELATED"/>
    <property type="match status" value="1"/>
</dbReference>
<dbReference type="PANTHER" id="PTHR43861:SF1">
    <property type="entry name" value="TRANS-ACONITATE 2-METHYLTRANSFERASE"/>
    <property type="match status" value="1"/>
</dbReference>
<dbReference type="GeneID" id="19046270"/>
<dbReference type="HOGENOM" id="CLU_648010_0_0_1"/>
<dbReference type="InterPro" id="IPR029063">
    <property type="entry name" value="SAM-dependent_MTases_sf"/>
</dbReference>
<evidence type="ECO:0000259" key="3">
    <source>
        <dbReference type="Pfam" id="PF13649"/>
    </source>
</evidence>
<dbReference type="AlphaFoldDB" id="A0A0D3J434"/>
<feature type="domain" description="Methyltransferase" evidence="3">
    <location>
        <begin position="58"/>
        <end position="147"/>
    </location>
</feature>
<keyword evidence="5" id="KW-1185">Reference proteome</keyword>
<evidence type="ECO:0000256" key="1">
    <source>
        <dbReference type="ARBA" id="ARBA00022603"/>
    </source>
</evidence>